<dbReference type="EMBL" id="CAVNYO010000045">
    <property type="protein sequence ID" value="CAK5263814.1"/>
    <property type="molecule type" value="Genomic_DNA"/>
</dbReference>
<comment type="caution">
    <text evidence="2">The sequence shown here is derived from an EMBL/GenBank/DDBJ whole genome shotgun (WGS) entry which is preliminary data.</text>
</comment>
<evidence type="ECO:0000256" key="1">
    <source>
        <dbReference type="SAM" id="MobiDB-lite"/>
    </source>
</evidence>
<dbReference type="InterPro" id="IPR036047">
    <property type="entry name" value="F-box-like_dom_sf"/>
</dbReference>
<reference evidence="2" key="1">
    <citation type="submission" date="2023-11" db="EMBL/GenBank/DDBJ databases">
        <authorList>
            <person name="De Vega J J."/>
            <person name="De Vega J J."/>
        </authorList>
    </citation>
    <scope>NUCLEOTIDE SEQUENCE</scope>
</reference>
<evidence type="ECO:0000313" key="2">
    <source>
        <dbReference type="EMBL" id="CAK5263814.1"/>
    </source>
</evidence>
<dbReference type="AlphaFoldDB" id="A0AAD2JW71"/>
<sequence>IIRTASRSRLLLSPLRLSTMSQSHSAFLKPLPGIHFSDISVPFDTLDHILCALPDFASLHAASGVCRAWAHVFKTRRASILRAVAENVVGGDGGGVALGAAVRRVRYPVPEKEDNMWGLEDEEGREGNDGEDEDEEKTEDDTDEDDEIDVNHNLRKKAVIQPPTENDSIGFLTPKERYELTEIAYVANHLFNPFAAWVAKETAAPHIVLPGAQRSRFYASVYRIMLYREVFNLPVNLDDIDAMEEEPAFLDRTRKERHDFLAAYTTSDLLDMRAVHAFMYDIIRDVVAEEHDSGVEEEFERLKDICIAAGPAAVLKAHQDLALAPFEEAHEVEVLSSGENNAFFGGFITAPLTAILRDERHVPNSAVPWETFEGTLSAEDDFCSQCKVVAPLWSSKNWHRLIAVDLLALLPGKLNENDLEAEAILQILMHDKAHSRVDARTLVAEIFDLDERKKHADQCICLDCLHSIVGKYLVGWVYQRKVLGGWTPTGNCWYGWNCKTQVHKRDHARKMNHLCAPSR</sequence>
<dbReference type="Proteomes" id="UP001295794">
    <property type="component" value="Unassembled WGS sequence"/>
</dbReference>
<dbReference type="SUPFAM" id="SSF81383">
    <property type="entry name" value="F-box domain"/>
    <property type="match status" value="1"/>
</dbReference>
<keyword evidence="3" id="KW-1185">Reference proteome</keyword>
<organism evidence="2 3">
    <name type="scientific">Mycena citricolor</name>
    <dbReference type="NCBI Taxonomy" id="2018698"/>
    <lineage>
        <taxon>Eukaryota</taxon>
        <taxon>Fungi</taxon>
        <taxon>Dikarya</taxon>
        <taxon>Basidiomycota</taxon>
        <taxon>Agaricomycotina</taxon>
        <taxon>Agaricomycetes</taxon>
        <taxon>Agaricomycetidae</taxon>
        <taxon>Agaricales</taxon>
        <taxon>Marasmiineae</taxon>
        <taxon>Mycenaceae</taxon>
        <taxon>Mycena</taxon>
    </lineage>
</organism>
<proteinExistence type="predicted"/>
<evidence type="ECO:0000313" key="3">
    <source>
        <dbReference type="Proteomes" id="UP001295794"/>
    </source>
</evidence>
<feature type="non-terminal residue" evidence="2">
    <location>
        <position position="1"/>
    </location>
</feature>
<accession>A0AAD2JW71</accession>
<feature type="compositionally biased region" description="Acidic residues" evidence="1">
    <location>
        <begin position="119"/>
        <end position="148"/>
    </location>
</feature>
<name>A0AAD2JW71_9AGAR</name>
<evidence type="ECO:0008006" key="4">
    <source>
        <dbReference type="Google" id="ProtNLM"/>
    </source>
</evidence>
<gene>
    <name evidence="2" type="ORF">MYCIT1_LOCUS3485</name>
</gene>
<protein>
    <recommendedName>
        <fullName evidence="4">F-box domain-containing protein</fullName>
    </recommendedName>
</protein>
<feature type="region of interest" description="Disordered" evidence="1">
    <location>
        <begin position="113"/>
        <end position="148"/>
    </location>
</feature>